<feature type="transmembrane region" description="Helical" evidence="5">
    <location>
        <begin position="108"/>
        <end position="126"/>
    </location>
</feature>
<evidence type="ECO:0000313" key="7">
    <source>
        <dbReference type="Proteomes" id="UP001448207"/>
    </source>
</evidence>
<dbReference type="InterPro" id="IPR036259">
    <property type="entry name" value="MFS_trans_sf"/>
</dbReference>
<feature type="transmembrane region" description="Helical" evidence="5">
    <location>
        <begin position="233"/>
        <end position="250"/>
    </location>
</feature>
<gene>
    <name evidence="6" type="ORF">J3Q64DRAFT_1672554</name>
</gene>
<protein>
    <submittedName>
        <fullName evidence="6">Major facilitator superfamily domain-containing protein</fullName>
    </submittedName>
</protein>
<keyword evidence="4 5" id="KW-0472">Membrane</keyword>
<evidence type="ECO:0000256" key="3">
    <source>
        <dbReference type="ARBA" id="ARBA00022989"/>
    </source>
</evidence>
<proteinExistence type="predicted"/>
<dbReference type="InterPro" id="IPR051617">
    <property type="entry name" value="UNC-93-like_regulator"/>
</dbReference>
<keyword evidence="2 5" id="KW-0812">Transmembrane</keyword>
<evidence type="ECO:0000313" key="6">
    <source>
        <dbReference type="EMBL" id="KAL0092511.1"/>
    </source>
</evidence>
<dbReference type="InterPro" id="IPR010291">
    <property type="entry name" value="Ion_channel_UNC-93"/>
</dbReference>
<feature type="transmembrane region" description="Helical" evidence="5">
    <location>
        <begin position="48"/>
        <end position="66"/>
    </location>
</feature>
<feature type="transmembrane region" description="Helical" evidence="5">
    <location>
        <begin position="190"/>
        <end position="213"/>
    </location>
</feature>
<organism evidence="6 7">
    <name type="scientific">Phycomyces blakesleeanus</name>
    <dbReference type="NCBI Taxonomy" id="4837"/>
    <lineage>
        <taxon>Eukaryota</taxon>
        <taxon>Fungi</taxon>
        <taxon>Fungi incertae sedis</taxon>
        <taxon>Mucoromycota</taxon>
        <taxon>Mucoromycotina</taxon>
        <taxon>Mucoromycetes</taxon>
        <taxon>Mucorales</taxon>
        <taxon>Phycomycetaceae</taxon>
        <taxon>Phycomyces</taxon>
    </lineage>
</organism>
<dbReference type="Pfam" id="PF05978">
    <property type="entry name" value="UNC-93"/>
    <property type="match status" value="1"/>
</dbReference>
<accession>A0ABR3BBL7</accession>
<dbReference type="EMBL" id="JBCLYO010000002">
    <property type="protein sequence ID" value="KAL0092511.1"/>
    <property type="molecule type" value="Genomic_DNA"/>
</dbReference>
<dbReference type="SUPFAM" id="SSF103473">
    <property type="entry name" value="MFS general substrate transporter"/>
    <property type="match status" value="1"/>
</dbReference>
<comment type="caution">
    <text evidence="6">The sequence shown here is derived from an EMBL/GenBank/DDBJ whole genome shotgun (WGS) entry which is preliminary data.</text>
</comment>
<keyword evidence="3 5" id="KW-1133">Transmembrane helix</keyword>
<dbReference type="Proteomes" id="UP001448207">
    <property type="component" value="Unassembled WGS sequence"/>
</dbReference>
<feature type="transmembrane region" description="Helical" evidence="5">
    <location>
        <begin position="307"/>
        <end position="332"/>
    </location>
</feature>
<evidence type="ECO:0000256" key="2">
    <source>
        <dbReference type="ARBA" id="ARBA00022692"/>
    </source>
</evidence>
<feature type="transmembrane region" description="Helical" evidence="5">
    <location>
        <begin position="262"/>
        <end position="283"/>
    </location>
</feature>
<sequence>MFNALNGMGGGGKSSTDVANDANTALAVTFTVCSLVGAPVYNMFGIRVIIPAALAYVLYVGSYIPFNDAFVIAAGAILGIGAGFLWTAQAGIMMSYPSEAEKGKSFSIFWMIFNLGATLGAAIPLANDWNNAASSVKTSTYIAFMVIMAVGACTAVLLLPAHKVIRNDGSPVSLHKFSNWRREAIEVFRLFLDWRMIVLIPLFAGSNWFYTYQFQVYNGGGFFVLRARGLNNLVYWLFQIIGAGVFGLLLDSTRLGGRRARAFIGNTFVLVFIVAIWVGAIFVQKKFNRTSVKAPGFAPMDVFDDGYGPICFLYALFGFADAIYQGFIYWLLGTMTNDIERAARYGGFYKTIQNAANAIASQVDAIHTPFMTELIIVFALNVAGLALTYIVCWTVPEVTVENVDNLIDKAVPITLVGGRPEGEDLAVETSSKEVTSDKHEFA</sequence>
<keyword evidence="7" id="KW-1185">Reference proteome</keyword>
<feature type="transmembrane region" description="Helical" evidence="5">
    <location>
        <begin position="138"/>
        <end position="159"/>
    </location>
</feature>
<comment type="subcellular location">
    <subcellularLocation>
        <location evidence="1">Membrane</location>
        <topology evidence="1">Multi-pass membrane protein</topology>
    </subcellularLocation>
</comment>
<evidence type="ECO:0000256" key="4">
    <source>
        <dbReference type="ARBA" id="ARBA00023136"/>
    </source>
</evidence>
<dbReference type="Gene3D" id="1.20.1250.20">
    <property type="entry name" value="MFS general substrate transporter like domains"/>
    <property type="match status" value="1"/>
</dbReference>
<evidence type="ECO:0000256" key="5">
    <source>
        <dbReference type="SAM" id="Phobius"/>
    </source>
</evidence>
<name>A0ABR3BBL7_PHYBL</name>
<dbReference type="PANTHER" id="PTHR23294:SF59">
    <property type="entry name" value="UNC93-LIKE PROTEIN C922.05C"/>
    <property type="match status" value="1"/>
</dbReference>
<reference evidence="6 7" key="1">
    <citation type="submission" date="2024-04" db="EMBL/GenBank/DDBJ databases">
        <title>Symmetric and asymmetric DNA N6-adenine methylation regulates different biological responses in Mucorales.</title>
        <authorList>
            <consortium name="Lawrence Berkeley National Laboratory"/>
            <person name="Lax C."/>
            <person name="Mondo S.J."/>
            <person name="Osorio-Concepcion M."/>
            <person name="Muszewska A."/>
            <person name="Corrochano-Luque M."/>
            <person name="Gutierrez G."/>
            <person name="Riley R."/>
            <person name="Lipzen A."/>
            <person name="Guo J."/>
            <person name="Hundley H."/>
            <person name="Amirebrahimi M."/>
            <person name="Ng V."/>
            <person name="Lorenzo-Gutierrez D."/>
            <person name="Binder U."/>
            <person name="Yang J."/>
            <person name="Song Y."/>
            <person name="Canovas D."/>
            <person name="Navarro E."/>
            <person name="Freitag M."/>
            <person name="Gabaldon T."/>
            <person name="Grigoriev I.V."/>
            <person name="Corrochano L.M."/>
            <person name="Nicolas F.E."/>
            <person name="Garre V."/>
        </authorList>
    </citation>
    <scope>NUCLEOTIDE SEQUENCE [LARGE SCALE GENOMIC DNA]</scope>
    <source>
        <strain evidence="6 7">L51</strain>
    </source>
</reference>
<dbReference type="PANTHER" id="PTHR23294">
    <property type="entry name" value="ET TRANSLATION PRODUCT-RELATED"/>
    <property type="match status" value="1"/>
</dbReference>
<evidence type="ECO:0000256" key="1">
    <source>
        <dbReference type="ARBA" id="ARBA00004141"/>
    </source>
</evidence>
<feature type="transmembrane region" description="Helical" evidence="5">
    <location>
        <begin position="72"/>
        <end position="96"/>
    </location>
</feature>
<feature type="transmembrane region" description="Helical" evidence="5">
    <location>
        <begin position="374"/>
        <end position="396"/>
    </location>
</feature>